<sequence length="156" mass="16751">MHAAVRSGESAYLARKLVKKPESVRFMQGANAGWIILPLIHYGRGEIVGSQKIAPTPLTDGNDKIFNKGMDVVGAACRLGDEPLDGDLILIAEGYATAATGREAVDYLHPVFVALNSGNLPHVARILRAKYPASPILFLADDDYLPTKKGDDNHTG</sequence>
<evidence type="ECO:0000313" key="1">
    <source>
        <dbReference type="EMBL" id="QKJ65254.1"/>
    </source>
</evidence>
<evidence type="ECO:0008006" key="3">
    <source>
        <dbReference type="Google" id="ProtNLM"/>
    </source>
</evidence>
<accession>A0A6M8SMA6</accession>
<dbReference type="AlphaFoldDB" id="A0A6M8SMA6"/>
<reference evidence="1 2" key="1">
    <citation type="submission" date="2020-05" db="EMBL/GenBank/DDBJ databases">
        <title>Complete genome sequence of Deefgea sp. D17.</title>
        <authorList>
            <person name="Bae J.-W."/>
            <person name="Han J.E."/>
        </authorList>
    </citation>
    <scope>NUCLEOTIDE SEQUENCE [LARGE SCALE GENOMIC DNA]</scope>
    <source>
        <strain evidence="1 2">D17</strain>
    </source>
</reference>
<gene>
    <name evidence="1" type="ORF">HQN60_00040</name>
</gene>
<dbReference type="CDD" id="cd00188">
    <property type="entry name" value="TOPRIM"/>
    <property type="match status" value="1"/>
</dbReference>
<proteinExistence type="predicted"/>
<dbReference type="KEGG" id="dee:HQN60_00040"/>
<protein>
    <recommendedName>
        <fullName evidence="3">Toprim domain-containing protein</fullName>
    </recommendedName>
</protein>
<keyword evidence="2" id="KW-1185">Reference proteome</keyword>
<name>A0A6M8SMA6_9NEIS</name>
<dbReference type="Proteomes" id="UP000504844">
    <property type="component" value="Chromosome"/>
</dbReference>
<organism evidence="1 2">
    <name type="scientific">Deefgea piscis</name>
    <dbReference type="NCBI Taxonomy" id="2739061"/>
    <lineage>
        <taxon>Bacteria</taxon>
        <taxon>Pseudomonadati</taxon>
        <taxon>Pseudomonadota</taxon>
        <taxon>Betaproteobacteria</taxon>
        <taxon>Neisseriales</taxon>
        <taxon>Chitinibacteraceae</taxon>
        <taxon>Deefgea</taxon>
    </lineage>
</organism>
<dbReference type="EMBL" id="CP054143">
    <property type="protein sequence ID" value="QKJ65254.1"/>
    <property type="molecule type" value="Genomic_DNA"/>
</dbReference>
<dbReference type="RefSeq" id="WP_173531764.1">
    <property type="nucleotide sequence ID" value="NZ_CP054143.1"/>
</dbReference>
<evidence type="ECO:0000313" key="2">
    <source>
        <dbReference type="Proteomes" id="UP000504844"/>
    </source>
</evidence>